<dbReference type="GO" id="GO:0005886">
    <property type="term" value="C:plasma membrane"/>
    <property type="evidence" value="ECO:0007669"/>
    <property type="project" value="UniProtKB-SubCell"/>
</dbReference>
<dbReference type="Pfam" id="PF02878">
    <property type="entry name" value="PGM_PMM_I"/>
    <property type="match status" value="1"/>
</dbReference>
<evidence type="ECO:0000256" key="5">
    <source>
        <dbReference type="ARBA" id="ARBA00022989"/>
    </source>
</evidence>
<dbReference type="eggNOG" id="COG1109">
    <property type="taxonomic scope" value="Bacteria"/>
</dbReference>
<sequence length="972" mass="112340">MNPVFEKWRSRESKDKSFTKQLFSSKFSKKHKNINSAFSKNFVFVNHKIIAPVGVGTAVLNEYTATAIAQSFARVIRENCAEKKEILLINDRTFHGELFTNIFARVIDDYGFKVVMTESSDTLPETFHRVVAQENDIVASVYIGKHDSSKNNMQISFYCNNGQPFCVDRAFNMQENLAETDYMYVEIPDRTIKFKKINYSHKIIDKITNFYTDSSSLKDIEELRQNIQFGSRSNIEFFEKIFKNLNLNIPIANQYKNKNWFKSKLKHLNKIHNSTIFRKNDVNIAINSKGSGLVVSYKHKHVYKYLNTSQLAGLYLYFLINDDPNFDRTKLSKYYVARSIDTGSLVDVIASKNNLDVFTYSNDDELFDKFKQNKNLLLAHNNEFEYIINPEILTYNAYSFALEILRMVAFYKQKNLTLFDILSRIYDEFGFSHTVDKIYDLEHSNLEPFINRIKMTGKLANQKITSINEYKISNNSLKTQYEIRFAQGERCVLSYNGITEKLNLFSDVRMRSNDKRKLDAIIREKEIIDNILDLKETNRIKTIKLGSIIKYIGLVLILVGIFLFLFHSVYNYKDSTKIGDANIGAILWTMWNQINHDRWTRLSFIAMLGWFPLYSIINSIIFKRLLTWQNVKVKFSDLMIGSLISLVAQNVTPKSIGGDLATYWFLRRRDVPRPELLSSIVINTFIWQISNLILTIIFVPIGIHFYGNFFANLSDPAVLTMLISLILGITIDTFLVIIVLVLSLSSKLQNKILKTFVHVVEWLPFIHVYDSEAMISKYQYELYKVREGLKTVLRKWYNFVEILFWKIILTFYVPTAWFALSADMLQPDLVGGSYFNMTVASVLARNINSISPTPGGTGTSDIINKAVYEYILKPDVTNGWSATQRSSLLTSIKGMGEVILPTFLSAIILFIVFIGEKRVDHYRDKAKNETLNQTSSVEEIKKIKSKFYPVTFSLLTLILLGGSILFIFNPWV</sequence>
<organism evidence="9 10">
    <name type="scientific">Mycoplasmopsis californica</name>
    <dbReference type="NCBI Taxonomy" id="2113"/>
    <lineage>
        <taxon>Bacteria</taxon>
        <taxon>Bacillati</taxon>
        <taxon>Mycoplasmatota</taxon>
        <taxon>Mycoplasmoidales</taxon>
        <taxon>Metamycoplasmataceae</taxon>
        <taxon>Mycoplasmopsis</taxon>
    </lineage>
</organism>
<feature type="transmembrane region" description="Helical" evidence="7">
    <location>
        <begin position="676"/>
        <end position="706"/>
    </location>
</feature>
<feature type="transmembrane region" description="Helical" evidence="7">
    <location>
        <begin position="718"/>
        <end position="744"/>
    </location>
</feature>
<name>A0A059XMP0_9BACT</name>
<evidence type="ECO:0000259" key="8">
    <source>
        <dbReference type="Pfam" id="PF02878"/>
    </source>
</evidence>
<feature type="domain" description="Alpha-D-phosphohexomutase alpha/beta/alpha" evidence="8">
    <location>
        <begin position="51"/>
        <end position="176"/>
    </location>
</feature>
<evidence type="ECO:0000256" key="1">
    <source>
        <dbReference type="ARBA" id="ARBA00004651"/>
    </source>
</evidence>
<dbReference type="RefSeq" id="WP_038562290.1">
    <property type="nucleotide sequence ID" value="NZ_CP007521.1"/>
</dbReference>
<keyword evidence="10" id="KW-1185">Reference proteome</keyword>
<dbReference type="InterPro" id="IPR022791">
    <property type="entry name" value="L-PG_synthase/AglD"/>
</dbReference>
<evidence type="ECO:0000256" key="4">
    <source>
        <dbReference type="ARBA" id="ARBA00022692"/>
    </source>
</evidence>
<dbReference type="PANTHER" id="PTHR39087:SF2">
    <property type="entry name" value="UPF0104 MEMBRANE PROTEIN MJ1595"/>
    <property type="match status" value="1"/>
</dbReference>
<dbReference type="InterPro" id="IPR005844">
    <property type="entry name" value="A-D-PHexomutase_a/b/a-I"/>
</dbReference>
<dbReference type="AlphaFoldDB" id="A0A059XMP0"/>
<evidence type="ECO:0000256" key="7">
    <source>
        <dbReference type="SAM" id="Phobius"/>
    </source>
</evidence>
<evidence type="ECO:0000256" key="6">
    <source>
        <dbReference type="ARBA" id="ARBA00023136"/>
    </source>
</evidence>
<feature type="transmembrane region" description="Helical" evidence="7">
    <location>
        <begin position="947"/>
        <end position="968"/>
    </location>
</feature>
<protein>
    <recommendedName>
        <fullName evidence="8">Alpha-D-phosphohexomutase alpha/beta/alpha domain-containing protein</fullName>
    </recommendedName>
</protein>
<dbReference type="GO" id="GO:0005975">
    <property type="term" value="P:carbohydrate metabolic process"/>
    <property type="evidence" value="ECO:0007669"/>
    <property type="project" value="InterPro"/>
</dbReference>
<proteinExistence type="inferred from homology"/>
<feature type="transmembrane region" description="Helical" evidence="7">
    <location>
        <begin position="898"/>
        <end position="915"/>
    </location>
</feature>
<feature type="transmembrane region" description="Helical" evidence="7">
    <location>
        <begin position="548"/>
        <end position="570"/>
    </location>
</feature>
<dbReference type="Proteomes" id="UP000027088">
    <property type="component" value="Chromosome"/>
</dbReference>
<evidence type="ECO:0000256" key="3">
    <source>
        <dbReference type="ARBA" id="ARBA00022475"/>
    </source>
</evidence>
<dbReference type="KEGG" id="mcr:MCFN_03245"/>
<feature type="transmembrane region" description="Helical" evidence="7">
    <location>
        <begin position="602"/>
        <end position="622"/>
    </location>
</feature>
<dbReference type="InterPro" id="IPR016055">
    <property type="entry name" value="A-D-PHexomutase_a/b/a-I/II/III"/>
</dbReference>
<keyword evidence="4 7" id="KW-0812">Transmembrane</keyword>
<dbReference type="GO" id="GO:0016868">
    <property type="term" value="F:intramolecular phosphotransferase activity"/>
    <property type="evidence" value="ECO:0007669"/>
    <property type="project" value="InterPro"/>
</dbReference>
<keyword evidence="5 7" id="KW-1133">Transmembrane helix</keyword>
<accession>A0A059XMP0</accession>
<evidence type="ECO:0000313" key="9">
    <source>
        <dbReference type="EMBL" id="AIA29759.1"/>
    </source>
</evidence>
<comment type="similarity">
    <text evidence="2">Belongs to the phosphohexose mutase family.</text>
</comment>
<dbReference type="SUPFAM" id="SSF53738">
    <property type="entry name" value="Phosphoglucomutase, first 3 domains"/>
    <property type="match status" value="1"/>
</dbReference>
<evidence type="ECO:0000313" key="10">
    <source>
        <dbReference type="Proteomes" id="UP000027088"/>
    </source>
</evidence>
<evidence type="ECO:0000256" key="2">
    <source>
        <dbReference type="ARBA" id="ARBA00010231"/>
    </source>
</evidence>
<dbReference type="Gene3D" id="3.40.120.10">
    <property type="entry name" value="Alpha-D-Glucose-1,6-Bisphosphate, subunit A, domain 3"/>
    <property type="match status" value="2"/>
</dbReference>
<keyword evidence="6 7" id="KW-0472">Membrane</keyword>
<feature type="transmembrane region" description="Helical" evidence="7">
    <location>
        <begin position="796"/>
        <end position="820"/>
    </location>
</feature>
<gene>
    <name evidence="9" type="ORF">MCFN_03245</name>
</gene>
<dbReference type="Pfam" id="PF03706">
    <property type="entry name" value="LPG_synthase_TM"/>
    <property type="match status" value="1"/>
</dbReference>
<dbReference type="EMBL" id="CP007521">
    <property type="protein sequence ID" value="AIA29759.1"/>
    <property type="molecule type" value="Genomic_DNA"/>
</dbReference>
<reference evidence="9 10" key="1">
    <citation type="journal article" date="2014" name="Genome Announc.">
        <title>Complete Genome Sequence of the Bovine Mastitis Pathogen Mycoplasma californicum Strain ST-6T (ATCC 33461T).</title>
        <authorList>
            <person name="Calcutt M.J."/>
            <person name="Foecking M.F."/>
            <person name="Fox L.K."/>
        </authorList>
    </citation>
    <scope>NUCLEOTIDE SEQUENCE [LARGE SCALE GENOMIC DNA]</scope>
    <source>
        <strain evidence="9 10">ST-6</strain>
    </source>
</reference>
<dbReference type="PANTHER" id="PTHR39087">
    <property type="entry name" value="UPF0104 MEMBRANE PROTEIN MJ1595"/>
    <property type="match status" value="1"/>
</dbReference>
<keyword evidence="3" id="KW-1003">Cell membrane</keyword>
<comment type="subcellular location">
    <subcellularLocation>
        <location evidence="1">Cell membrane</location>
        <topology evidence="1">Multi-pass membrane protein</topology>
    </subcellularLocation>
</comment>